<name>A0A0S4KLT3_BODSA</name>
<keyword evidence="3" id="KW-1185">Reference proteome</keyword>
<evidence type="ECO:0000256" key="1">
    <source>
        <dbReference type="SAM" id="MobiDB-lite"/>
    </source>
</evidence>
<protein>
    <submittedName>
        <fullName evidence="2">Uncharacterized protein</fullName>
    </submittedName>
</protein>
<dbReference type="VEuPathDB" id="TriTrypDB:BSAL_48530"/>
<proteinExistence type="predicted"/>
<dbReference type="EMBL" id="CYKH01002252">
    <property type="protein sequence ID" value="CUI15582.1"/>
    <property type="molecule type" value="Genomic_DNA"/>
</dbReference>
<evidence type="ECO:0000313" key="2">
    <source>
        <dbReference type="EMBL" id="CUI15582.1"/>
    </source>
</evidence>
<sequence length="110" mass="11739">MSTSEHNKHIMSDIAVLRSNDGSDIVSIPHVEYSGKLVSSTTATASYAESIAVVSAVHKHTLAAISALQAANPSDEKESRRPDGDDDEGGDEFEEGAETDEPAEKLRRIS</sequence>
<gene>
    <name evidence="2" type="ORF">BSAL_48530</name>
</gene>
<reference evidence="3" key="1">
    <citation type="submission" date="2015-09" db="EMBL/GenBank/DDBJ databases">
        <authorList>
            <consortium name="Pathogen Informatics"/>
        </authorList>
    </citation>
    <scope>NUCLEOTIDE SEQUENCE [LARGE SCALE GENOMIC DNA]</scope>
    <source>
        <strain evidence="3">Lake Konstanz</strain>
    </source>
</reference>
<dbReference type="AlphaFoldDB" id="A0A0S4KLT3"/>
<feature type="compositionally biased region" description="Acidic residues" evidence="1">
    <location>
        <begin position="84"/>
        <end position="101"/>
    </location>
</feature>
<organism evidence="2 3">
    <name type="scientific">Bodo saltans</name>
    <name type="common">Flagellated protozoan</name>
    <dbReference type="NCBI Taxonomy" id="75058"/>
    <lineage>
        <taxon>Eukaryota</taxon>
        <taxon>Discoba</taxon>
        <taxon>Euglenozoa</taxon>
        <taxon>Kinetoplastea</taxon>
        <taxon>Metakinetoplastina</taxon>
        <taxon>Eubodonida</taxon>
        <taxon>Bodonidae</taxon>
        <taxon>Bodo</taxon>
    </lineage>
</organism>
<dbReference type="Proteomes" id="UP000051952">
    <property type="component" value="Unassembled WGS sequence"/>
</dbReference>
<accession>A0A0S4KLT3</accession>
<feature type="compositionally biased region" description="Basic and acidic residues" evidence="1">
    <location>
        <begin position="74"/>
        <end position="83"/>
    </location>
</feature>
<feature type="region of interest" description="Disordered" evidence="1">
    <location>
        <begin position="68"/>
        <end position="110"/>
    </location>
</feature>
<evidence type="ECO:0000313" key="3">
    <source>
        <dbReference type="Proteomes" id="UP000051952"/>
    </source>
</evidence>